<evidence type="ECO:0000256" key="5">
    <source>
        <dbReference type="ARBA" id="ARBA00023136"/>
    </source>
</evidence>
<accession>A0A2S0PDU2</accession>
<comment type="similarity">
    <text evidence="2">Belongs to the EamA transporter family.</text>
</comment>
<evidence type="ECO:0000313" key="8">
    <source>
        <dbReference type="EMBL" id="AVY95531.1"/>
    </source>
</evidence>
<feature type="transmembrane region" description="Helical" evidence="6">
    <location>
        <begin position="263"/>
        <end position="282"/>
    </location>
</feature>
<feature type="transmembrane region" description="Helical" evidence="6">
    <location>
        <begin position="53"/>
        <end position="71"/>
    </location>
</feature>
<organism evidence="8 9">
    <name type="scientific">Microvirgula aerodenitrificans</name>
    <dbReference type="NCBI Taxonomy" id="57480"/>
    <lineage>
        <taxon>Bacteria</taxon>
        <taxon>Pseudomonadati</taxon>
        <taxon>Pseudomonadota</taxon>
        <taxon>Betaproteobacteria</taxon>
        <taxon>Neisseriales</taxon>
        <taxon>Aquaspirillaceae</taxon>
        <taxon>Microvirgula</taxon>
    </lineage>
</organism>
<feature type="transmembrane region" description="Helical" evidence="6">
    <location>
        <begin position="138"/>
        <end position="156"/>
    </location>
</feature>
<feature type="domain" description="EamA" evidence="7">
    <location>
        <begin position="169"/>
        <end position="305"/>
    </location>
</feature>
<dbReference type="InterPro" id="IPR000620">
    <property type="entry name" value="EamA_dom"/>
</dbReference>
<protein>
    <submittedName>
        <fullName evidence="8">EamA/RhaT family transporter</fullName>
    </submittedName>
</protein>
<reference evidence="8 9" key="1">
    <citation type="submission" date="2018-04" db="EMBL/GenBank/DDBJ databases">
        <title>Denitrifier Microvirgula.</title>
        <authorList>
            <person name="Anderson E."/>
            <person name="Jang J."/>
            <person name="Ishii S."/>
        </authorList>
    </citation>
    <scope>NUCLEOTIDE SEQUENCE [LARGE SCALE GENOMIC DNA]</scope>
    <source>
        <strain evidence="8 9">BE2.4</strain>
    </source>
</reference>
<feature type="domain" description="EamA" evidence="7">
    <location>
        <begin position="22"/>
        <end position="154"/>
    </location>
</feature>
<dbReference type="InterPro" id="IPR050638">
    <property type="entry name" value="AA-Vitamin_Transporters"/>
</dbReference>
<dbReference type="Pfam" id="PF00892">
    <property type="entry name" value="EamA"/>
    <property type="match status" value="2"/>
</dbReference>
<evidence type="ECO:0000256" key="1">
    <source>
        <dbReference type="ARBA" id="ARBA00004141"/>
    </source>
</evidence>
<feature type="transmembrane region" description="Helical" evidence="6">
    <location>
        <begin position="230"/>
        <end position="251"/>
    </location>
</feature>
<evidence type="ECO:0000259" key="7">
    <source>
        <dbReference type="Pfam" id="PF00892"/>
    </source>
</evidence>
<dbReference type="AlphaFoldDB" id="A0A2S0PDU2"/>
<evidence type="ECO:0000256" key="2">
    <source>
        <dbReference type="ARBA" id="ARBA00007362"/>
    </source>
</evidence>
<evidence type="ECO:0000256" key="3">
    <source>
        <dbReference type="ARBA" id="ARBA00022692"/>
    </source>
</evidence>
<dbReference type="OrthoDB" id="4167046at2"/>
<feature type="transmembrane region" description="Helical" evidence="6">
    <location>
        <begin position="198"/>
        <end position="218"/>
    </location>
</feature>
<dbReference type="Proteomes" id="UP000244173">
    <property type="component" value="Chromosome"/>
</dbReference>
<feature type="transmembrane region" description="Helical" evidence="6">
    <location>
        <begin position="83"/>
        <end position="101"/>
    </location>
</feature>
<proteinExistence type="inferred from homology"/>
<dbReference type="GO" id="GO:0016020">
    <property type="term" value="C:membrane"/>
    <property type="evidence" value="ECO:0007669"/>
    <property type="project" value="UniProtKB-SubCell"/>
</dbReference>
<keyword evidence="9" id="KW-1185">Reference proteome</keyword>
<feature type="transmembrane region" description="Helical" evidence="6">
    <location>
        <begin position="288"/>
        <end position="305"/>
    </location>
</feature>
<evidence type="ECO:0000256" key="6">
    <source>
        <dbReference type="SAM" id="Phobius"/>
    </source>
</evidence>
<feature type="transmembrane region" description="Helical" evidence="6">
    <location>
        <begin position="113"/>
        <end position="131"/>
    </location>
</feature>
<keyword evidence="5 6" id="KW-0472">Membrane</keyword>
<feature type="transmembrane region" description="Helical" evidence="6">
    <location>
        <begin position="21"/>
        <end position="41"/>
    </location>
</feature>
<keyword evidence="3 6" id="KW-0812">Transmembrane</keyword>
<dbReference type="PANTHER" id="PTHR32322:SF2">
    <property type="entry name" value="EAMA DOMAIN-CONTAINING PROTEIN"/>
    <property type="match status" value="1"/>
</dbReference>
<gene>
    <name evidence="8" type="ORF">DAI18_16860</name>
</gene>
<dbReference type="SUPFAM" id="SSF103481">
    <property type="entry name" value="Multidrug resistance efflux transporter EmrE"/>
    <property type="match status" value="2"/>
</dbReference>
<dbReference type="InterPro" id="IPR037185">
    <property type="entry name" value="EmrE-like"/>
</dbReference>
<name>A0A2S0PDU2_9NEIS</name>
<dbReference type="KEGG" id="maer:DAI18_16860"/>
<evidence type="ECO:0000313" key="9">
    <source>
        <dbReference type="Proteomes" id="UP000244173"/>
    </source>
</evidence>
<keyword evidence="4 6" id="KW-1133">Transmembrane helix</keyword>
<comment type="subcellular location">
    <subcellularLocation>
        <location evidence="1">Membrane</location>
        <topology evidence="1">Multi-pass membrane protein</topology>
    </subcellularLocation>
</comment>
<dbReference type="PANTHER" id="PTHR32322">
    <property type="entry name" value="INNER MEMBRANE TRANSPORTER"/>
    <property type="match status" value="1"/>
</dbReference>
<dbReference type="EMBL" id="CP028519">
    <property type="protein sequence ID" value="AVY95531.1"/>
    <property type="molecule type" value="Genomic_DNA"/>
</dbReference>
<feature type="transmembrane region" description="Helical" evidence="6">
    <location>
        <begin position="162"/>
        <end position="186"/>
    </location>
</feature>
<sequence>MSDDAAIAVKGRPDDRASLTSLLLLVPPPLFWAGNFIVGRAMRQDVPPLTLSFWRWVIAFVCLLPFALRPMRRDLPRYWQYRWRIVSVSLAGVVSFNSLVYLGLRSTPASNGLLLNSFIPILIVLFAALFYQQRLQRTQALGLALSFAGVLTIILHGDGSRLAALAFARGDLIVFCAMIAWALYTLWLRGIPADINRIGLMGAQIAIALVILTPLYLWERASGLQAHWNLQSVSALAYLGLFPSVVAYLLYNIGVARVGAARAGYSIHLIPLFGVLLAVLFLDESLHLYHLAGIAAIIAGLALASRSRH</sequence>
<evidence type="ECO:0000256" key="4">
    <source>
        <dbReference type="ARBA" id="ARBA00022989"/>
    </source>
</evidence>